<accession>A0A078BEQ5</accession>
<dbReference type="EMBL" id="CCKQ01019620">
    <property type="protein sequence ID" value="CDW91642.1"/>
    <property type="molecule type" value="Genomic_DNA"/>
</dbReference>
<organism evidence="4 5">
    <name type="scientific">Stylonychia lemnae</name>
    <name type="common">Ciliate</name>
    <dbReference type="NCBI Taxonomy" id="5949"/>
    <lineage>
        <taxon>Eukaryota</taxon>
        <taxon>Sar</taxon>
        <taxon>Alveolata</taxon>
        <taxon>Ciliophora</taxon>
        <taxon>Intramacronucleata</taxon>
        <taxon>Spirotrichea</taxon>
        <taxon>Stichotrichia</taxon>
        <taxon>Sporadotrichida</taxon>
        <taxon>Oxytrichidae</taxon>
        <taxon>Stylonychinae</taxon>
        <taxon>Stylonychia</taxon>
    </lineage>
</organism>
<feature type="compositionally biased region" description="Polar residues" evidence="2">
    <location>
        <begin position="1"/>
        <end position="22"/>
    </location>
</feature>
<sequence length="690" mass="81325">MLKSQSHSALLDSTTFNKQSNSRLRKDSNVTASSSYLKLPNIETSPEYKTVKELKQHWNVSTNLPTLCLNKGWMNPIKTYQSEQSRELALTVDNQNSTTITQSKRINGSSLINPNSIISNEYKMKENPFKIFKETEKLLYNYENIKRVQEESYISPIQVPLQLKSHKNREGIVRDINDIEPLNQPVRLQNKKKRMLKSQSAATLHNNQNNPNSTAIAVIDKTLDNSNAQLTFQDMIDKFDQQSMFSKKTKLSSKLAALDILRRNNQFSETPKEFVTLTRDILRSNMSIQNINEESERLKDYIIMEQEKIREAKHQFDEDCQRFHDYLEQINFKNSELNGEQEKLKKEKNGLSKEIDDISSQIKEIKNDLKKVDTQLTDYKELKSFVKQVLKQTSKDEKKPTSSINDEMNVSDEEPEDQSSVFITKTKRADKAGKPQKVVDEDLPINTKQFKKLIMHLKKENLFIIENINEEEKLLEKQVKDTNSVIEQKELDLKLYEENLIRLENQLKNKKDRQTYFEQKTASNNKNQNQTKQQKQQQISDMNRLYEAIYKICQIIEPGKDNNKDSVKQLEQIENRLNYLLEAREYIVNNTDQRPEVQKRIQEVYDCERRLDIQRRNLKVERLKKAERDQILQQQIKNDERARKNMEKKINNTARKIMTRSSKPDPERKEVEKVQLTQEQQDYIKYVVKD</sequence>
<feature type="compositionally biased region" description="Basic and acidic residues" evidence="2">
    <location>
        <begin position="662"/>
        <end position="673"/>
    </location>
</feature>
<feature type="region of interest" description="Disordered" evidence="2">
    <location>
        <begin position="650"/>
        <end position="675"/>
    </location>
</feature>
<evidence type="ECO:0000313" key="5">
    <source>
        <dbReference type="Proteomes" id="UP000039865"/>
    </source>
</evidence>
<evidence type="ECO:0000259" key="3">
    <source>
        <dbReference type="Pfam" id="PF13863"/>
    </source>
</evidence>
<dbReference type="InParanoid" id="A0A078BEQ5"/>
<reference evidence="4 5" key="1">
    <citation type="submission" date="2014-06" db="EMBL/GenBank/DDBJ databases">
        <authorList>
            <person name="Swart Estienne"/>
        </authorList>
    </citation>
    <scope>NUCLEOTIDE SEQUENCE [LARGE SCALE GENOMIC DNA]</scope>
    <source>
        <strain evidence="4 5">130c</strain>
    </source>
</reference>
<feature type="domain" description="DUF4200" evidence="3">
    <location>
        <begin position="278"/>
        <end position="391"/>
    </location>
</feature>
<feature type="region of interest" description="Disordered" evidence="2">
    <location>
        <begin position="1"/>
        <end position="28"/>
    </location>
</feature>
<feature type="region of interest" description="Disordered" evidence="2">
    <location>
        <begin position="394"/>
        <end position="419"/>
    </location>
</feature>
<dbReference type="AlphaFoldDB" id="A0A078BEQ5"/>
<dbReference type="Pfam" id="PF13863">
    <property type="entry name" value="DUF4200"/>
    <property type="match status" value="1"/>
</dbReference>
<feature type="coiled-coil region" evidence="1">
    <location>
        <begin position="327"/>
        <end position="382"/>
    </location>
</feature>
<dbReference type="Proteomes" id="UP000039865">
    <property type="component" value="Unassembled WGS sequence"/>
</dbReference>
<gene>
    <name evidence="4" type="primary">Contig13727.g14639</name>
    <name evidence="4" type="ORF">STYLEM_20800</name>
</gene>
<keyword evidence="5" id="KW-1185">Reference proteome</keyword>
<evidence type="ECO:0000313" key="4">
    <source>
        <dbReference type="EMBL" id="CDW91642.1"/>
    </source>
</evidence>
<dbReference type="InterPro" id="IPR025252">
    <property type="entry name" value="DUF4200"/>
</dbReference>
<feature type="coiled-coil region" evidence="1">
    <location>
        <begin position="465"/>
        <end position="545"/>
    </location>
</feature>
<proteinExistence type="predicted"/>
<evidence type="ECO:0000256" key="1">
    <source>
        <dbReference type="SAM" id="Coils"/>
    </source>
</evidence>
<evidence type="ECO:0000256" key="2">
    <source>
        <dbReference type="SAM" id="MobiDB-lite"/>
    </source>
</evidence>
<keyword evidence="1" id="KW-0175">Coiled coil</keyword>
<name>A0A078BEQ5_STYLE</name>
<protein>
    <recommendedName>
        <fullName evidence="3">DUF4200 domain-containing protein</fullName>
    </recommendedName>
</protein>